<organism evidence="1 2">
    <name type="scientific">Mycolicibacterium litorale</name>
    <dbReference type="NCBI Taxonomy" id="758802"/>
    <lineage>
        <taxon>Bacteria</taxon>
        <taxon>Bacillati</taxon>
        <taxon>Actinomycetota</taxon>
        <taxon>Actinomycetes</taxon>
        <taxon>Mycobacteriales</taxon>
        <taxon>Mycobacteriaceae</taxon>
        <taxon>Mycolicibacterium</taxon>
    </lineage>
</organism>
<dbReference type="Proteomes" id="UP000466607">
    <property type="component" value="Chromosome"/>
</dbReference>
<dbReference type="AlphaFoldDB" id="A0AAD1IWD8"/>
<accession>A0AAD1IWD8</accession>
<evidence type="ECO:0000313" key="1">
    <source>
        <dbReference type="EMBL" id="BBY19023.1"/>
    </source>
</evidence>
<dbReference type="RefSeq" id="WP_134057143.1">
    <property type="nucleotide sequence ID" value="NZ_AP022586.1"/>
</dbReference>
<keyword evidence="2" id="KW-1185">Reference proteome</keyword>
<name>A0AAD1IWD8_9MYCO</name>
<dbReference type="EMBL" id="AP022586">
    <property type="protein sequence ID" value="BBY19023.1"/>
    <property type="molecule type" value="Genomic_DNA"/>
</dbReference>
<protein>
    <submittedName>
        <fullName evidence="1">Uncharacterized protein</fullName>
    </submittedName>
</protein>
<gene>
    <name evidence="1" type="ORF">MLIT_46150</name>
</gene>
<reference evidence="1 2" key="1">
    <citation type="journal article" date="2019" name="Emerg. Microbes Infect.">
        <title>Comprehensive subspecies identification of 175 nontuberculous mycobacteria species based on 7547 genomic profiles.</title>
        <authorList>
            <person name="Matsumoto Y."/>
            <person name="Kinjo T."/>
            <person name="Motooka D."/>
            <person name="Nabeya D."/>
            <person name="Jung N."/>
            <person name="Uechi K."/>
            <person name="Horii T."/>
            <person name="Iida T."/>
            <person name="Fujita J."/>
            <person name="Nakamura S."/>
        </authorList>
    </citation>
    <scope>NUCLEOTIDE SEQUENCE [LARGE SCALE GENOMIC DNA]</scope>
    <source>
        <strain evidence="1 2">JCM 17423</strain>
    </source>
</reference>
<evidence type="ECO:0000313" key="2">
    <source>
        <dbReference type="Proteomes" id="UP000466607"/>
    </source>
</evidence>
<proteinExistence type="predicted"/>
<sequence>MTRPPVQHFAGAVLLQGQALQDAYYLVSAGIRAASRNGYPTQRFEEIRRAIRAADMALRRHGDVVSIASQSDWGSDDESAVDPIDTAEAARILGLSLRSCQRLAHAGLGRRVGGRWVLDRGLVVAEAAARKESA</sequence>